<dbReference type="Gene3D" id="1.10.10.10">
    <property type="entry name" value="Winged helix-like DNA-binding domain superfamily/Winged helix DNA-binding domain"/>
    <property type="match status" value="1"/>
</dbReference>
<dbReference type="AlphaFoldDB" id="A0A365TIA8"/>
<dbReference type="InterPro" id="IPR036390">
    <property type="entry name" value="WH_DNA-bd_sf"/>
</dbReference>
<dbReference type="InterPro" id="IPR000595">
    <property type="entry name" value="cNMP-bd_dom"/>
</dbReference>
<sequence>MLHRRFISARYGAAHANSTSPHHDLMISKLENSFPLSAEEKQALLELPIQIVDIKPHQDIVKMGDKPSQCCLLLEGFSCVYKLSLEGKRQIMTMHIPGDIPDLQSLHLEIADINIASISACKVGYIQHKDLHRLCERYPRLTSAFWRETLVDAAIFREWLLNIGQREGYSRIAHLICELMMRLKAVGLTENNTFNMPVTQAELADATGMTPVHVNRVLQALRTDGLIISNKKQITIPDWQKLTEAGEFDPLYLHLNEKKVS</sequence>
<name>A0A365TIA8_9GAMM</name>
<dbReference type="PROSITE" id="PS51063">
    <property type="entry name" value="HTH_CRP_2"/>
    <property type="match status" value="1"/>
</dbReference>
<evidence type="ECO:0000256" key="3">
    <source>
        <dbReference type="ARBA" id="ARBA00023163"/>
    </source>
</evidence>
<dbReference type="SUPFAM" id="SSF46785">
    <property type="entry name" value="Winged helix' DNA-binding domain"/>
    <property type="match status" value="1"/>
</dbReference>
<dbReference type="SUPFAM" id="SSF51206">
    <property type="entry name" value="cAMP-binding domain-like"/>
    <property type="match status" value="1"/>
</dbReference>
<dbReference type="Proteomes" id="UP000252204">
    <property type="component" value="Unassembled WGS sequence"/>
</dbReference>
<keyword evidence="2" id="KW-0238">DNA-binding</keyword>
<dbReference type="Pfam" id="PF13545">
    <property type="entry name" value="HTH_Crp_2"/>
    <property type="match status" value="1"/>
</dbReference>
<dbReference type="GO" id="GO:0003677">
    <property type="term" value="F:DNA binding"/>
    <property type="evidence" value="ECO:0007669"/>
    <property type="project" value="UniProtKB-KW"/>
</dbReference>
<keyword evidence="1" id="KW-0805">Transcription regulation</keyword>
<dbReference type="Pfam" id="PF00027">
    <property type="entry name" value="cNMP_binding"/>
    <property type="match status" value="1"/>
</dbReference>
<protein>
    <submittedName>
        <fullName evidence="5">Crp/Fnr family transcriptional regulator</fullName>
    </submittedName>
</protein>
<dbReference type="OrthoDB" id="9126850at2"/>
<dbReference type="InterPro" id="IPR036388">
    <property type="entry name" value="WH-like_DNA-bd_sf"/>
</dbReference>
<accession>A0A365TIA8</accession>
<evidence type="ECO:0000313" key="6">
    <source>
        <dbReference type="Proteomes" id="UP000252204"/>
    </source>
</evidence>
<dbReference type="InterPro" id="IPR018490">
    <property type="entry name" value="cNMP-bd_dom_sf"/>
</dbReference>
<dbReference type="SMART" id="SM00419">
    <property type="entry name" value="HTH_CRP"/>
    <property type="match status" value="1"/>
</dbReference>
<gene>
    <name evidence="5" type="ORF">DQ400_18760</name>
</gene>
<evidence type="ECO:0000256" key="1">
    <source>
        <dbReference type="ARBA" id="ARBA00023015"/>
    </source>
</evidence>
<keyword evidence="3" id="KW-0804">Transcription</keyword>
<keyword evidence="6" id="KW-1185">Reference proteome</keyword>
<feature type="domain" description="HTH crp-type" evidence="4">
    <location>
        <begin position="166"/>
        <end position="240"/>
    </location>
</feature>
<dbReference type="Gene3D" id="2.60.120.10">
    <property type="entry name" value="Jelly Rolls"/>
    <property type="match status" value="1"/>
</dbReference>
<dbReference type="CDD" id="cd00038">
    <property type="entry name" value="CAP_ED"/>
    <property type="match status" value="1"/>
</dbReference>
<comment type="caution">
    <text evidence="5">The sequence shown here is derived from an EMBL/GenBank/DDBJ whole genome shotgun (WGS) entry which is preliminary data.</text>
</comment>
<evidence type="ECO:0000259" key="4">
    <source>
        <dbReference type="PROSITE" id="PS51063"/>
    </source>
</evidence>
<dbReference type="InterPro" id="IPR012318">
    <property type="entry name" value="HTH_CRP"/>
</dbReference>
<evidence type="ECO:0000313" key="5">
    <source>
        <dbReference type="EMBL" id="RBI65290.1"/>
    </source>
</evidence>
<evidence type="ECO:0000256" key="2">
    <source>
        <dbReference type="ARBA" id="ARBA00023125"/>
    </source>
</evidence>
<reference evidence="6" key="1">
    <citation type="submission" date="2018-06" db="EMBL/GenBank/DDBJ databases">
        <title>Whole genome sequencing of four bacterial strains from South Shetland trench revealing bio-synthetic gene clusters.</title>
        <authorList>
            <person name="Abdel-Mageed W.M."/>
            <person name="Lehri B."/>
            <person name="Jarmusch S."/>
            <person name="Miranda K."/>
            <person name="Goodfellow M."/>
            <person name="Jaspars M."/>
            <person name="Karlyshev A.V."/>
        </authorList>
    </citation>
    <scope>NUCLEOTIDE SEQUENCE [LARGE SCALE GENOMIC DNA]</scope>
    <source>
        <strain evidence="6">SST4</strain>
    </source>
</reference>
<dbReference type="EMBL" id="QNTU01000020">
    <property type="protein sequence ID" value="RBI65290.1"/>
    <property type="molecule type" value="Genomic_DNA"/>
</dbReference>
<proteinExistence type="predicted"/>
<dbReference type="InterPro" id="IPR014710">
    <property type="entry name" value="RmlC-like_jellyroll"/>
</dbReference>
<dbReference type="GO" id="GO:0006355">
    <property type="term" value="P:regulation of DNA-templated transcription"/>
    <property type="evidence" value="ECO:0007669"/>
    <property type="project" value="InterPro"/>
</dbReference>
<organism evidence="5 6">
    <name type="scientific">Vreelandella sulfidaeris</name>
    <dbReference type="NCBI Taxonomy" id="115553"/>
    <lineage>
        <taxon>Bacteria</taxon>
        <taxon>Pseudomonadati</taxon>
        <taxon>Pseudomonadota</taxon>
        <taxon>Gammaproteobacteria</taxon>
        <taxon>Oceanospirillales</taxon>
        <taxon>Halomonadaceae</taxon>
        <taxon>Vreelandella</taxon>
    </lineage>
</organism>